<feature type="compositionally biased region" description="Low complexity" evidence="1">
    <location>
        <begin position="1400"/>
        <end position="1409"/>
    </location>
</feature>
<feature type="region of interest" description="Disordered" evidence="1">
    <location>
        <begin position="1973"/>
        <end position="2049"/>
    </location>
</feature>
<accession>A0AAW0YFC1</accession>
<gene>
    <name evidence="2" type="ORF">OTU49_014878</name>
</gene>
<feature type="compositionally biased region" description="Low complexity" evidence="1">
    <location>
        <begin position="1134"/>
        <end position="1152"/>
    </location>
</feature>
<feature type="compositionally biased region" description="Low complexity" evidence="1">
    <location>
        <begin position="1805"/>
        <end position="1819"/>
    </location>
</feature>
<feature type="compositionally biased region" description="Pro residues" evidence="1">
    <location>
        <begin position="1608"/>
        <end position="1618"/>
    </location>
</feature>
<dbReference type="Gene3D" id="1.20.58.2190">
    <property type="match status" value="1"/>
</dbReference>
<dbReference type="EMBL" id="JARKIK010000007">
    <property type="protein sequence ID" value="KAK8750516.1"/>
    <property type="molecule type" value="Genomic_DNA"/>
</dbReference>
<feature type="compositionally biased region" description="Basic and acidic residues" evidence="1">
    <location>
        <begin position="1497"/>
        <end position="1510"/>
    </location>
</feature>
<keyword evidence="3" id="KW-1185">Reference proteome</keyword>
<feature type="region of interest" description="Disordered" evidence="1">
    <location>
        <begin position="1345"/>
        <end position="1442"/>
    </location>
</feature>
<reference evidence="2" key="2">
    <citation type="submission" date="2024-01" db="EMBL/GenBank/DDBJ databases">
        <authorList>
            <person name="He J."/>
            <person name="Wang M."/>
            <person name="Zheng J."/>
            <person name="Liu Z."/>
        </authorList>
    </citation>
    <scope>NUCLEOTIDE SEQUENCE</scope>
    <source>
        <strain evidence="2">ZL_2023a</strain>
        <tissue evidence="2">Muscle</tissue>
    </source>
</reference>
<feature type="compositionally biased region" description="Polar residues" evidence="1">
    <location>
        <begin position="1118"/>
        <end position="1133"/>
    </location>
</feature>
<feature type="region of interest" description="Disordered" evidence="1">
    <location>
        <begin position="120"/>
        <end position="161"/>
    </location>
</feature>
<feature type="region of interest" description="Disordered" evidence="1">
    <location>
        <begin position="1177"/>
        <end position="1275"/>
    </location>
</feature>
<evidence type="ECO:0000313" key="3">
    <source>
        <dbReference type="Proteomes" id="UP001445076"/>
    </source>
</evidence>
<feature type="compositionally biased region" description="Polar residues" evidence="1">
    <location>
        <begin position="767"/>
        <end position="783"/>
    </location>
</feature>
<organism evidence="2 3">
    <name type="scientific">Cherax quadricarinatus</name>
    <name type="common">Australian red claw crayfish</name>
    <dbReference type="NCBI Taxonomy" id="27406"/>
    <lineage>
        <taxon>Eukaryota</taxon>
        <taxon>Metazoa</taxon>
        <taxon>Ecdysozoa</taxon>
        <taxon>Arthropoda</taxon>
        <taxon>Crustacea</taxon>
        <taxon>Multicrustacea</taxon>
        <taxon>Malacostraca</taxon>
        <taxon>Eumalacostraca</taxon>
        <taxon>Eucarida</taxon>
        <taxon>Decapoda</taxon>
        <taxon>Pleocyemata</taxon>
        <taxon>Astacidea</taxon>
        <taxon>Parastacoidea</taxon>
        <taxon>Parastacidae</taxon>
        <taxon>Cherax</taxon>
    </lineage>
</organism>
<feature type="region of interest" description="Disordered" evidence="1">
    <location>
        <begin position="1118"/>
        <end position="1155"/>
    </location>
</feature>
<feature type="compositionally biased region" description="Polar residues" evidence="1">
    <location>
        <begin position="1659"/>
        <end position="1668"/>
    </location>
</feature>
<feature type="compositionally biased region" description="Low complexity" evidence="1">
    <location>
        <begin position="656"/>
        <end position="692"/>
    </location>
</feature>
<feature type="compositionally biased region" description="Basic and acidic residues" evidence="1">
    <location>
        <begin position="1923"/>
        <end position="1939"/>
    </location>
</feature>
<feature type="compositionally biased region" description="Polar residues" evidence="1">
    <location>
        <begin position="978"/>
        <end position="992"/>
    </location>
</feature>
<feature type="region of interest" description="Disordered" evidence="1">
    <location>
        <begin position="740"/>
        <end position="789"/>
    </location>
</feature>
<feature type="compositionally biased region" description="Basic and acidic residues" evidence="1">
    <location>
        <begin position="1036"/>
        <end position="1052"/>
    </location>
</feature>
<dbReference type="Proteomes" id="UP001445076">
    <property type="component" value="Unassembled WGS sequence"/>
</dbReference>
<feature type="compositionally biased region" description="Polar residues" evidence="1">
    <location>
        <begin position="1428"/>
        <end position="1442"/>
    </location>
</feature>
<feature type="compositionally biased region" description="Polar residues" evidence="1">
    <location>
        <begin position="1825"/>
        <end position="1865"/>
    </location>
</feature>
<feature type="region of interest" description="Disordered" evidence="1">
    <location>
        <begin position="654"/>
        <end position="725"/>
    </location>
</feature>
<comment type="caution">
    <text evidence="2">The sequence shown here is derived from an EMBL/GenBank/DDBJ whole genome shotgun (WGS) entry which is preliminary data.</text>
</comment>
<feature type="compositionally biased region" description="Basic and acidic residues" evidence="1">
    <location>
        <begin position="1538"/>
        <end position="1558"/>
    </location>
</feature>
<feature type="compositionally biased region" description="Polar residues" evidence="1">
    <location>
        <begin position="1522"/>
        <end position="1532"/>
    </location>
</feature>
<feature type="region of interest" description="Disordered" evidence="1">
    <location>
        <begin position="200"/>
        <end position="308"/>
    </location>
</feature>
<sequence length="2087" mass="225634">MSSEGESARGGGRVGAGNMMPQQYPAHFYPMVGYQGPPQPWFPAHPPSGAPTQWSWSPPMGYPAPTPPWSTQQPASTMTTSTSTAAMPSDEYTVDTLRRIYNDDDGRVEIQRVKVQRRHPDTGNLTFPATPDTMSVVPVGSFPLNERRPPPRKNRRKQDVQVMTAAPRPYPWYPYMPCVPYPYPYPYYLGGCVWPPASPPVSPTSWSGNEGSDRTSSRQDSIPATLDSQRLDSRISHPSRGSISPVSLRSPSPTGTSHLMDIHSLAPSDSVSVRGHKRESSLERTLRGPTPPPRTKSRASSDSKPSDIGKTQEWILEMHRALGTTIDGASDATDKASFTTAPSDVVVYKKIPPKRKRRKVKIDSISDKGSLADQKELDNVSDRQSVESDMAFDESSRLSSELTYAFRKLEKSVDVFKTKLSVECTPVHSSAPSPSIEIVHSSGDLTPTEGCMPVPPSDVSMLLEDSNKQEADQPDQHEALVSLDRGLLLGSVCSLPSLETAKTDSTIDISVHRVVMESPDSVLQGPPECNVSHSSSATPSMLETVFPASTSSIIVSPLPTVATTSQTTPAPGSQPENATVASQISTAPTDIASNLAVVSKVDPPPAPVTGISKSDTTAVQSSQVLSFNHPSAMAAPSTSQPLLVSASASHNATAIESTPTSAPEVTPAPAAVAPQASAPIPAAAPSEASAPANVVRGEALSEGGRDSRTSNSTFFSARPSDDPMLMDTDSTEILLHTTDATTADEDDDHTDSAAVSPAPDEGDYQWVLQQPGETPDLTSSNPARQDERRNAWRAEVSLWRARLVVSLCRGRGLDRQDWSTFHLLVHHPLSLDLKLSLLHAPRLCAANATTGAALVRVALIHLAQYGETLLQPEGSRQHGWRSIKVDPNQPWAPVKGAMEILRSLGYRERENGGVLKYPRRSPPEVSVLARLTLDMLVLAEELRLYLTGTHQYPTNISELFFAASTSMGVISDLPQRPPSSAGSFVSAHSETSLHLRPSSRASSVTDEDTETLQASVRQVKNHKKTVRRSSSSEEEVTLKVDSENKISPKTEAPEATLGIQEQPNVKILTDSPEMLKINTETQNLGSTVSLPTSPGDRLSANTNLSSLQDLQSIHLSFATQKSPRHSSSATSGSTETVITPVTTPAPVPEATTDNPEEHIYEEIDVIRAQVQALRASSVPLETPPPPLPPKKKISSGGEDDSGLSLTYPHVEWSSASMPGSLRGGSTGARRKKRRAPMPPEFMPSDWKNYQNKPLECPVQTTETQGTKNRKKTEYRKSLNPFYEDIDSVKEKVKELYNDSNTETEASSVSKDTDCNPFAQETTAVAGYVGKNPFYEDVDLLKNTEEYKELKSSHPRLPSSDMDGSVCPMGSLSELQENPVVVRPKRRAPKPPLTPQPDTHSSTLETSSLSPHQQLKKSEPPKRPPTPNILKQSTASSTATLPINETLNKVEEKVPANKNIHMTNEKVVSLIPDDAVMKEKPHISLEATDNSATVPSTLDDKEVTAPKKDEMFVVLSASETDKQGSTNPQNSASECAKPPTERSDSGAENRPEQEVKKSPETNSNDVIKKDSFEPQVSQDDHQTNKTEGRQTTPKVTRVTLHRISLQHPKIPPPPPPPKLPVDELDGSPPPVLPPKVSLSLLDDIPYMDANEVKYAKAKLTKQTTPQSPQYEIPEAPEKSEIAAGAPLSPATMRQSLLLRGICNVPFIDDSDLPPDCPPPPPPGPPPESPPETPHTSPPETPRTSSPITPHHSLQSLPRASSSENIMQSVQGAYINKTGISEEDTENKAPPIPPKTSQITSLESIKASEASLTEELTTTELPVSPQPVATQPQASISVETSMSQPSLPPKTTLQTGMLTPPETSTPGTHEPASGKHSLQSSISEERYEIPDTSLAPPTRPPPPKQIPSTDQTTGKAPKLYTTPSEADRYEVPEAPKVETPKTTVVEERYEIPEVVKETALLGGLNGTLCQVVTGRTGSTKRRDVEAVFGPTKPPRRRRSHPPPPRPPKSATLLGGARSSLKIARSARPPSTTSSFSTTSGGTSSSLATTTLKPAETKPKKILKVRRSWPLLFCDCLYANCRAYDDTNNK</sequence>
<feature type="compositionally biased region" description="Low complexity" evidence="1">
    <location>
        <begin position="2023"/>
        <end position="2049"/>
    </location>
</feature>
<feature type="compositionally biased region" description="Polar residues" evidence="1">
    <location>
        <begin position="239"/>
        <end position="257"/>
    </location>
</feature>
<feature type="compositionally biased region" description="Pro residues" evidence="1">
    <location>
        <begin position="1713"/>
        <end position="1739"/>
    </location>
</feature>
<feature type="region of interest" description="Disordered" evidence="1">
    <location>
        <begin position="563"/>
        <end position="582"/>
    </location>
</feature>
<reference evidence="2 3" key="1">
    <citation type="journal article" date="2024" name="BMC Genomics">
        <title>Genome assembly of redclaw crayfish (Cherax quadricarinatus) provides insights into its immune adaptation and hypoxia tolerance.</title>
        <authorList>
            <person name="Liu Z."/>
            <person name="Zheng J."/>
            <person name="Li H."/>
            <person name="Fang K."/>
            <person name="Wang S."/>
            <person name="He J."/>
            <person name="Zhou D."/>
            <person name="Weng S."/>
            <person name="Chi M."/>
            <person name="Gu Z."/>
            <person name="He J."/>
            <person name="Li F."/>
            <person name="Wang M."/>
        </authorList>
    </citation>
    <scope>NUCLEOTIDE SEQUENCE [LARGE SCALE GENOMIC DNA]</scope>
    <source>
        <strain evidence="2">ZL_2023a</strain>
    </source>
</reference>
<feature type="region of interest" description="Disordered" evidence="1">
    <location>
        <begin position="1657"/>
        <end position="1686"/>
    </location>
</feature>
<dbReference type="EMBL" id="JARKIK010000007">
    <property type="protein sequence ID" value="KAK8750514.1"/>
    <property type="molecule type" value="Genomic_DNA"/>
</dbReference>
<feature type="compositionally biased region" description="Polar residues" evidence="1">
    <location>
        <begin position="218"/>
        <end position="228"/>
    </location>
</feature>
<protein>
    <submittedName>
        <fullName evidence="2">Uncharacterized protein</fullName>
    </submittedName>
</protein>
<feature type="region of interest" description="Disordered" evidence="1">
    <location>
        <begin position="1482"/>
        <end position="1632"/>
    </location>
</feature>
<feature type="compositionally biased region" description="Polar residues" evidence="1">
    <location>
        <begin position="1486"/>
        <end position="1495"/>
    </location>
</feature>
<evidence type="ECO:0000256" key="1">
    <source>
        <dbReference type="SAM" id="MobiDB-lite"/>
    </source>
</evidence>
<proteinExistence type="predicted"/>
<feature type="region of interest" description="Disordered" evidence="1">
    <location>
        <begin position="974"/>
        <end position="1064"/>
    </location>
</feature>
<name>A0AAW0YFC1_CHEQU</name>
<feature type="compositionally biased region" description="Basic and acidic residues" evidence="1">
    <location>
        <begin position="1565"/>
        <end position="1587"/>
    </location>
</feature>
<feature type="region of interest" description="Disordered" evidence="1">
    <location>
        <begin position="1705"/>
        <end position="1939"/>
    </location>
</feature>
<feature type="compositionally biased region" description="Polar residues" evidence="1">
    <location>
        <begin position="1750"/>
        <end position="1769"/>
    </location>
</feature>
<evidence type="ECO:0000313" key="2">
    <source>
        <dbReference type="EMBL" id="KAK8750514.1"/>
    </source>
</evidence>